<organism evidence="2 3">
    <name type="scientific">Patellaria atrata CBS 101060</name>
    <dbReference type="NCBI Taxonomy" id="1346257"/>
    <lineage>
        <taxon>Eukaryota</taxon>
        <taxon>Fungi</taxon>
        <taxon>Dikarya</taxon>
        <taxon>Ascomycota</taxon>
        <taxon>Pezizomycotina</taxon>
        <taxon>Dothideomycetes</taxon>
        <taxon>Dothideomycetes incertae sedis</taxon>
        <taxon>Patellariales</taxon>
        <taxon>Patellariaceae</taxon>
        <taxon>Patellaria</taxon>
    </lineage>
</organism>
<evidence type="ECO:0000313" key="2">
    <source>
        <dbReference type="EMBL" id="KAF2843702.1"/>
    </source>
</evidence>
<keyword evidence="1" id="KW-0732">Signal</keyword>
<proteinExistence type="predicted"/>
<evidence type="ECO:0008006" key="4">
    <source>
        <dbReference type="Google" id="ProtNLM"/>
    </source>
</evidence>
<evidence type="ECO:0000256" key="1">
    <source>
        <dbReference type="SAM" id="SignalP"/>
    </source>
</evidence>
<dbReference type="PANTHER" id="PTHR34883">
    <property type="entry name" value="SERINE-RICH PROTEIN, PUTATIVE-RELATED-RELATED"/>
    <property type="match status" value="1"/>
</dbReference>
<dbReference type="AlphaFoldDB" id="A0A9P4VW42"/>
<feature type="signal peptide" evidence="1">
    <location>
        <begin position="1"/>
        <end position="18"/>
    </location>
</feature>
<protein>
    <recommendedName>
        <fullName evidence="4">Cupredoxin</fullName>
    </recommendedName>
</protein>
<dbReference type="InterPro" id="IPR008972">
    <property type="entry name" value="Cupredoxin"/>
</dbReference>
<dbReference type="Gene3D" id="2.60.40.420">
    <property type="entry name" value="Cupredoxins - blue copper proteins"/>
    <property type="match status" value="2"/>
</dbReference>
<dbReference type="EMBL" id="MU006089">
    <property type="protein sequence ID" value="KAF2843702.1"/>
    <property type="molecule type" value="Genomic_DNA"/>
</dbReference>
<keyword evidence="3" id="KW-1185">Reference proteome</keyword>
<gene>
    <name evidence="2" type="ORF">M501DRAFT_985799</name>
</gene>
<reference evidence="2" key="1">
    <citation type="journal article" date="2020" name="Stud. Mycol.">
        <title>101 Dothideomycetes genomes: a test case for predicting lifestyles and emergence of pathogens.</title>
        <authorList>
            <person name="Haridas S."/>
            <person name="Albert R."/>
            <person name="Binder M."/>
            <person name="Bloem J."/>
            <person name="Labutti K."/>
            <person name="Salamov A."/>
            <person name="Andreopoulos B."/>
            <person name="Baker S."/>
            <person name="Barry K."/>
            <person name="Bills G."/>
            <person name="Bluhm B."/>
            <person name="Cannon C."/>
            <person name="Castanera R."/>
            <person name="Culley D."/>
            <person name="Daum C."/>
            <person name="Ezra D."/>
            <person name="Gonzalez J."/>
            <person name="Henrissat B."/>
            <person name="Kuo A."/>
            <person name="Liang C."/>
            <person name="Lipzen A."/>
            <person name="Lutzoni F."/>
            <person name="Magnuson J."/>
            <person name="Mondo S."/>
            <person name="Nolan M."/>
            <person name="Ohm R."/>
            <person name="Pangilinan J."/>
            <person name="Park H.-J."/>
            <person name="Ramirez L."/>
            <person name="Alfaro M."/>
            <person name="Sun H."/>
            <person name="Tritt A."/>
            <person name="Yoshinaga Y."/>
            <person name="Zwiers L.-H."/>
            <person name="Turgeon B."/>
            <person name="Goodwin S."/>
            <person name="Spatafora J."/>
            <person name="Crous P."/>
            <person name="Grigoriev I."/>
        </authorList>
    </citation>
    <scope>NUCLEOTIDE SEQUENCE</scope>
    <source>
        <strain evidence="2">CBS 101060</strain>
    </source>
</reference>
<dbReference type="Proteomes" id="UP000799429">
    <property type="component" value="Unassembled WGS sequence"/>
</dbReference>
<feature type="chain" id="PRO_5040216904" description="Cupredoxin" evidence="1">
    <location>
        <begin position="19"/>
        <end position="491"/>
    </location>
</feature>
<name>A0A9P4VW42_9PEZI</name>
<sequence>MRFSISVIIGGLLSIASAERTVTKTIYVTGPPPTGSNPTPVAHNVQHGAVVTPPTGPHSSHWTNDGTVTSVRVNIKHDSTYLPSPGTYTDPYRPNHSISMNAAEWSSKRGWTTLSKSYQTVYAFTAGGAATHTGVEAIYQGVHFISVHIVVIVEVSPDTYSVKSTVSGTPVFTPHYQTTYPASDQTGDERPAAATHTVQLRADNGVVRFVPDHINGAEVDDVVNFVFLVREHSATQSTFETPCTPLDEGFDSGLVSNTGNITSPEFTQSFTVASVEKPLWFYCKQKQANHCGQGMVFGINPGNLMGQFINNAKVQNGALVTLPPPAATPTTAATSTCCSATATQTVTVSGGLANGVNTLQFSPPFLRHAKKNTHIKFDFRRLNHTLTESTLHNPCKAKAEGFDSGFNFFNENDVPGSKLLDFLVNTEDDVPRWFYCRQANGTPNGHCSNGMVFAFNVNEEEFEEFQRNANATLEDVPAARSKRGYARFYEA</sequence>
<dbReference type="OrthoDB" id="2331100at2759"/>
<dbReference type="InterPro" id="IPR052953">
    <property type="entry name" value="Ser-rich/MCO-related"/>
</dbReference>
<evidence type="ECO:0000313" key="3">
    <source>
        <dbReference type="Proteomes" id="UP000799429"/>
    </source>
</evidence>
<accession>A0A9P4VW42</accession>
<dbReference type="PANTHER" id="PTHR34883:SF4">
    <property type="entry name" value="CUPREDOXIN"/>
    <property type="match status" value="1"/>
</dbReference>
<dbReference type="SUPFAM" id="SSF49503">
    <property type="entry name" value="Cupredoxins"/>
    <property type="match status" value="2"/>
</dbReference>
<comment type="caution">
    <text evidence="2">The sequence shown here is derived from an EMBL/GenBank/DDBJ whole genome shotgun (WGS) entry which is preliminary data.</text>
</comment>